<dbReference type="PANTHER" id="PTHR45436">
    <property type="entry name" value="SENSOR HISTIDINE KINASE YKOH"/>
    <property type="match status" value="1"/>
</dbReference>
<keyword evidence="9" id="KW-0067">ATP-binding</keyword>
<dbReference type="SUPFAM" id="SSF55874">
    <property type="entry name" value="ATPase domain of HSP90 chaperone/DNA topoisomerase II/histidine kinase"/>
    <property type="match status" value="1"/>
</dbReference>
<evidence type="ECO:0000259" key="15">
    <source>
        <dbReference type="PROSITE" id="PS50885"/>
    </source>
</evidence>
<dbReference type="GO" id="GO:0005524">
    <property type="term" value="F:ATP binding"/>
    <property type="evidence" value="ECO:0007669"/>
    <property type="project" value="UniProtKB-KW"/>
</dbReference>
<dbReference type="InterPro" id="IPR003594">
    <property type="entry name" value="HATPase_dom"/>
</dbReference>
<evidence type="ECO:0000256" key="11">
    <source>
        <dbReference type="ARBA" id="ARBA00023012"/>
    </source>
</evidence>
<dbReference type="Pfam" id="PF00512">
    <property type="entry name" value="HisKA"/>
    <property type="match status" value="1"/>
</dbReference>
<evidence type="ECO:0000256" key="8">
    <source>
        <dbReference type="ARBA" id="ARBA00022777"/>
    </source>
</evidence>
<dbReference type="CDD" id="cd00075">
    <property type="entry name" value="HATPase"/>
    <property type="match status" value="1"/>
</dbReference>
<evidence type="ECO:0000256" key="13">
    <source>
        <dbReference type="SAM" id="Phobius"/>
    </source>
</evidence>
<dbReference type="EC" id="2.7.13.3" evidence="3"/>
<dbReference type="SMART" id="SM00387">
    <property type="entry name" value="HATPase_c"/>
    <property type="match status" value="1"/>
</dbReference>
<reference evidence="16 17" key="1">
    <citation type="submission" date="2016-10" db="EMBL/GenBank/DDBJ databases">
        <authorList>
            <person name="de Groot N.N."/>
        </authorList>
    </citation>
    <scope>NUCLEOTIDE SEQUENCE [LARGE SCALE GENOMIC DNA]</scope>
    <source>
        <strain evidence="16 17">JCM 21544</strain>
    </source>
</reference>
<proteinExistence type="predicted"/>
<evidence type="ECO:0000313" key="16">
    <source>
        <dbReference type="EMBL" id="SDL30794.1"/>
    </source>
</evidence>
<dbReference type="Pfam" id="PF02518">
    <property type="entry name" value="HATPase_c"/>
    <property type="match status" value="1"/>
</dbReference>
<evidence type="ECO:0000256" key="3">
    <source>
        <dbReference type="ARBA" id="ARBA00012438"/>
    </source>
</evidence>
<dbReference type="STRING" id="137658.SAMN05216186_11814"/>
<dbReference type="GO" id="GO:0005886">
    <property type="term" value="C:plasma membrane"/>
    <property type="evidence" value="ECO:0007669"/>
    <property type="project" value="TreeGrafter"/>
</dbReference>
<comment type="catalytic activity">
    <reaction evidence="1">
        <text>ATP + protein L-histidine = ADP + protein N-phospho-L-histidine.</text>
        <dbReference type="EC" id="2.7.13.3"/>
    </reaction>
</comment>
<dbReference type="InterPro" id="IPR005467">
    <property type="entry name" value="His_kinase_dom"/>
</dbReference>
<sequence length="468" mass="50909">MRSIRARTLLLVLGLLGMSLGLISWKSYRDAHHEIEELFDAQLAQSARLLQGLVGRDMSDANRSELQAALDAALMGGQERKAGHRYEGKLGFQVADEQGRPLLHSASIPADALQVLLSSVGAAAPSTALEGYHDLRMAGHGWRLFLLHDREDRAWLLVGERDSVRGELVGKIAARSLLPDLVGLPVLALLVWLAVGWGLRPLVRMTQSLKTRGPDDLSPLILQPLPRELEPVVASLNRLLLQVTQLIEREKRFIADAAHELRTPLAVLRIHAQNAMEAVDEHDRAGALAQLIAGVDRTTRVVAQMLTLARLEPNAVQLAMTRLDLCALARGALAELTPLALSRRQELTLEAADGGDYRLTGDAASLETLLQNLVGNALQYTPAGGQIQVCLESAEDAVLLRVLDSGPGVPLDMRAKVFERFFREGEGQGAGLGLSIVARVAELHRADVELLESPLGGLEVRVRFPREV</sequence>
<evidence type="ECO:0000256" key="2">
    <source>
        <dbReference type="ARBA" id="ARBA00004141"/>
    </source>
</evidence>
<keyword evidence="11" id="KW-0902">Two-component regulatory system</keyword>
<evidence type="ECO:0000256" key="9">
    <source>
        <dbReference type="ARBA" id="ARBA00022840"/>
    </source>
</evidence>
<dbReference type="PANTHER" id="PTHR45436:SF14">
    <property type="entry name" value="SENSOR PROTEIN QSEC"/>
    <property type="match status" value="1"/>
</dbReference>
<comment type="subcellular location">
    <subcellularLocation>
        <location evidence="2">Membrane</location>
        <topology evidence="2">Multi-pass membrane protein</topology>
    </subcellularLocation>
</comment>
<accession>A0A1G9J0Z6</accession>
<keyword evidence="4" id="KW-0597">Phosphoprotein</keyword>
<evidence type="ECO:0000256" key="4">
    <source>
        <dbReference type="ARBA" id="ARBA00022553"/>
    </source>
</evidence>
<dbReference type="PROSITE" id="PS50109">
    <property type="entry name" value="HIS_KIN"/>
    <property type="match status" value="1"/>
</dbReference>
<keyword evidence="12 13" id="KW-0472">Membrane</keyword>
<dbReference type="RefSeq" id="WP_084338413.1">
    <property type="nucleotide sequence ID" value="NZ_FNFD01000018.1"/>
</dbReference>
<dbReference type="CDD" id="cd00082">
    <property type="entry name" value="HisKA"/>
    <property type="match status" value="1"/>
</dbReference>
<feature type="transmembrane region" description="Helical" evidence="13">
    <location>
        <begin position="181"/>
        <end position="203"/>
    </location>
</feature>
<evidence type="ECO:0000256" key="12">
    <source>
        <dbReference type="ARBA" id="ARBA00023136"/>
    </source>
</evidence>
<keyword evidence="5" id="KW-0808">Transferase</keyword>
<dbReference type="AlphaFoldDB" id="A0A1G9J0Z6"/>
<protein>
    <recommendedName>
        <fullName evidence="3">histidine kinase</fullName>
        <ecNumber evidence="3">2.7.13.3</ecNumber>
    </recommendedName>
</protein>
<dbReference type="Pfam" id="PF08521">
    <property type="entry name" value="2CSK_N"/>
    <property type="match status" value="1"/>
</dbReference>
<dbReference type="GO" id="GO:0000155">
    <property type="term" value="F:phosphorelay sensor kinase activity"/>
    <property type="evidence" value="ECO:0007669"/>
    <property type="project" value="InterPro"/>
</dbReference>
<evidence type="ECO:0000256" key="7">
    <source>
        <dbReference type="ARBA" id="ARBA00022741"/>
    </source>
</evidence>
<dbReference type="Proteomes" id="UP000198706">
    <property type="component" value="Unassembled WGS sequence"/>
</dbReference>
<keyword evidence="7" id="KW-0547">Nucleotide-binding</keyword>
<evidence type="ECO:0000256" key="1">
    <source>
        <dbReference type="ARBA" id="ARBA00000085"/>
    </source>
</evidence>
<feature type="domain" description="HAMP" evidence="15">
    <location>
        <begin position="196"/>
        <end position="248"/>
    </location>
</feature>
<evidence type="ECO:0000256" key="10">
    <source>
        <dbReference type="ARBA" id="ARBA00022989"/>
    </source>
</evidence>
<dbReference type="Gene3D" id="1.10.287.130">
    <property type="match status" value="1"/>
</dbReference>
<dbReference type="SUPFAM" id="SSF47384">
    <property type="entry name" value="Homodimeric domain of signal transducing histidine kinase"/>
    <property type="match status" value="1"/>
</dbReference>
<dbReference type="InterPro" id="IPR036097">
    <property type="entry name" value="HisK_dim/P_sf"/>
</dbReference>
<keyword evidence="10 13" id="KW-1133">Transmembrane helix</keyword>
<gene>
    <name evidence="16" type="ORF">SAMN05216186_11814</name>
</gene>
<dbReference type="Gene3D" id="3.30.565.10">
    <property type="entry name" value="Histidine kinase-like ATPase, C-terminal domain"/>
    <property type="match status" value="1"/>
</dbReference>
<dbReference type="InterPro" id="IPR004358">
    <property type="entry name" value="Sig_transdc_His_kin-like_C"/>
</dbReference>
<keyword evidence="17" id="KW-1185">Reference proteome</keyword>
<evidence type="ECO:0000313" key="17">
    <source>
        <dbReference type="Proteomes" id="UP000198706"/>
    </source>
</evidence>
<dbReference type="SMART" id="SM00388">
    <property type="entry name" value="HisKA"/>
    <property type="match status" value="1"/>
</dbReference>
<dbReference type="EMBL" id="FNFD01000018">
    <property type="protein sequence ID" value="SDL30794.1"/>
    <property type="molecule type" value="Genomic_DNA"/>
</dbReference>
<dbReference type="PROSITE" id="PS50885">
    <property type="entry name" value="HAMP"/>
    <property type="match status" value="1"/>
</dbReference>
<organism evidence="16 17">
    <name type="scientific">Pseudomonas indica</name>
    <dbReference type="NCBI Taxonomy" id="137658"/>
    <lineage>
        <taxon>Bacteria</taxon>
        <taxon>Pseudomonadati</taxon>
        <taxon>Pseudomonadota</taxon>
        <taxon>Gammaproteobacteria</taxon>
        <taxon>Pseudomonadales</taxon>
        <taxon>Pseudomonadaceae</taxon>
        <taxon>Pseudomonas</taxon>
    </lineage>
</organism>
<keyword evidence="6 13" id="KW-0812">Transmembrane</keyword>
<evidence type="ECO:0000256" key="6">
    <source>
        <dbReference type="ARBA" id="ARBA00022692"/>
    </source>
</evidence>
<dbReference type="InterPro" id="IPR036890">
    <property type="entry name" value="HATPase_C_sf"/>
</dbReference>
<evidence type="ECO:0000259" key="14">
    <source>
        <dbReference type="PROSITE" id="PS50109"/>
    </source>
</evidence>
<keyword evidence="8 16" id="KW-0418">Kinase</keyword>
<name>A0A1G9J0Z6_9PSED</name>
<dbReference type="InterPro" id="IPR050428">
    <property type="entry name" value="TCS_sensor_his_kinase"/>
</dbReference>
<feature type="domain" description="Histidine kinase" evidence="14">
    <location>
        <begin position="256"/>
        <end position="468"/>
    </location>
</feature>
<dbReference type="InterPro" id="IPR003660">
    <property type="entry name" value="HAMP_dom"/>
</dbReference>
<dbReference type="InterPro" id="IPR003661">
    <property type="entry name" value="HisK_dim/P_dom"/>
</dbReference>
<dbReference type="PRINTS" id="PR00344">
    <property type="entry name" value="BCTRLSENSOR"/>
</dbReference>
<dbReference type="InterPro" id="IPR013727">
    <property type="entry name" value="2CSK_N"/>
</dbReference>
<evidence type="ECO:0000256" key="5">
    <source>
        <dbReference type="ARBA" id="ARBA00022679"/>
    </source>
</evidence>